<keyword evidence="3" id="KW-1185">Reference proteome</keyword>
<dbReference type="AlphaFoldDB" id="A0A9X0DGC9"/>
<feature type="compositionally biased region" description="Polar residues" evidence="1">
    <location>
        <begin position="208"/>
        <end position="226"/>
    </location>
</feature>
<feature type="region of interest" description="Disordered" evidence="1">
    <location>
        <begin position="192"/>
        <end position="226"/>
    </location>
</feature>
<name>A0A9X0DGC9_9HELO</name>
<gene>
    <name evidence="2" type="ORF">OCU04_009049</name>
</gene>
<proteinExistence type="predicted"/>
<protein>
    <submittedName>
        <fullName evidence="2">Uncharacterized protein</fullName>
    </submittedName>
</protein>
<dbReference type="OrthoDB" id="3563857at2759"/>
<evidence type="ECO:0000256" key="1">
    <source>
        <dbReference type="SAM" id="MobiDB-lite"/>
    </source>
</evidence>
<organism evidence="2 3">
    <name type="scientific">Sclerotinia nivalis</name>
    <dbReference type="NCBI Taxonomy" id="352851"/>
    <lineage>
        <taxon>Eukaryota</taxon>
        <taxon>Fungi</taxon>
        <taxon>Dikarya</taxon>
        <taxon>Ascomycota</taxon>
        <taxon>Pezizomycotina</taxon>
        <taxon>Leotiomycetes</taxon>
        <taxon>Helotiales</taxon>
        <taxon>Sclerotiniaceae</taxon>
        <taxon>Sclerotinia</taxon>
    </lineage>
</organism>
<evidence type="ECO:0000313" key="2">
    <source>
        <dbReference type="EMBL" id="KAJ8062521.1"/>
    </source>
</evidence>
<accession>A0A9X0DGC9</accession>
<reference evidence="2" key="1">
    <citation type="submission" date="2022-11" db="EMBL/GenBank/DDBJ databases">
        <title>Genome Resource of Sclerotinia nivalis Strain SnTB1, a Plant Pathogen Isolated from American Ginseng.</title>
        <authorList>
            <person name="Fan S."/>
        </authorList>
    </citation>
    <scope>NUCLEOTIDE SEQUENCE</scope>
    <source>
        <strain evidence="2">SnTB1</strain>
    </source>
</reference>
<dbReference type="Proteomes" id="UP001152300">
    <property type="component" value="Unassembled WGS sequence"/>
</dbReference>
<dbReference type="EMBL" id="JAPEIS010000010">
    <property type="protein sequence ID" value="KAJ8062521.1"/>
    <property type="molecule type" value="Genomic_DNA"/>
</dbReference>
<sequence length="310" mass="35661">MVNQPRILVEHAGSNTEVLYMNFLSLPEPDVDNIVGSIASWFEQINRKHREVKRFRQILKRIQTSKRVEKDYQCLFQLRYTEGIQKDDADIQKFIRDLPIGAFLQVVFRLTLNDLRGIRYCHFNDLAELLAPTQVSSNLRHLRMLENLPEYQHFLVELPGPLYSISDPQSIPSQPPTLDYYKVPPTSSISTTLSGTLVKSPEPHHQVSELSSDLGAQSHSPSTISPATTFPLVKRQRYPEIFKHSGLKISDIVNSTKDSQPNGLSRNIVYHEVPLDFIGLQGNCIVTLRFYDEDSLRFRFNLAERLRFHT</sequence>
<evidence type="ECO:0000313" key="3">
    <source>
        <dbReference type="Proteomes" id="UP001152300"/>
    </source>
</evidence>
<comment type="caution">
    <text evidence="2">The sequence shown here is derived from an EMBL/GenBank/DDBJ whole genome shotgun (WGS) entry which is preliminary data.</text>
</comment>